<dbReference type="VEuPathDB" id="FungiDB:ASPWEDRAFT_61522"/>
<dbReference type="PANTHER" id="PTHR33119:SF1">
    <property type="entry name" value="FE2OG DIOXYGENASE DOMAIN-CONTAINING PROTEIN"/>
    <property type="match status" value="1"/>
</dbReference>
<dbReference type="OrthoDB" id="415532at2759"/>
<dbReference type="EMBL" id="KV878214">
    <property type="protein sequence ID" value="OJJ33502.1"/>
    <property type="molecule type" value="Genomic_DNA"/>
</dbReference>
<feature type="region of interest" description="Disordered" evidence="1">
    <location>
        <begin position="309"/>
        <end position="330"/>
    </location>
</feature>
<evidence type="ECO:0000259" key="3">
    <source>
        <dbReference type="Pfam" id="PF21666"/>
    </source>
</evidence>
<name>A0A1L9RF05_ASPWE</name>
<evidence type="ECO:0000313" key="5">
    <source>
        <dbReference type="Proteomes" id="UP000184383"/>
    </source>
</evidence>
<feature type="domain" description="DUF4246" evidence="3">
    <location>
        <begin position="13"/>
        <end position="81"/>
    </location>
</feature>
<dbReference type="InterPro" id="IPR049192">
    <property type="entry name" value="DUF4246_C"/>
</dbReference>
<dbReference type="InterPro" id="IPR025340">
    <property type="entry name" value="DUF4246"/>
</dbReference>
<dbReference type="Proteomes" id="UP000184383">
    <property type="component" value="Unassembled WGS sequence"/>
</dbReference>
<dbReference type="Pfam" id="PF14033">
    <property type="entry name" value="DUF4246"/>
    <property type="match status" value="1"/>
</dbReference>
<dbReference type="RefSeq" id="XP_040687179.1">
    <property type="nucleotide sequence ID" value="XM_040838580.1"/>
</dbReference>
<dbReference type="Pfam" id="PF21666">
    <property type="entry name" value="DUF4246_N"/>
    <property type="match status" value="1"/>
</dbReference>
<gene>
    <name evidence="4" type="ORF">ASPWEDRAFT_61522</name>
</gene>
<sequence>MEAANSQQTKFDLPGLNLPLNFRPKGGIFQNALDHGEIQDIGTQKTLWEIRMMQIMNSITDKPEWYEKVFNERIVKKWREELTASDVDLTSGMIDWIFEELKYKSSPFQQTGMVTAFDADVVKSDSAIPEELRLALMSAVRPLEEVPEEEKDYHPFSDEKVVDLVHPSLFPLVYGRSRMLKDKITTLERFMEYPGKGDVVPIPPEKETRVDGFHRQLRDTPGRNPFSQRFQWLPCDVELNKDSNDCRIVSYINNLHPHKNGGLYDIIQQIITRTIPLWNATLTPVLDSLYFSNNRIEYTYVDCSRGNTPEPTQKRIFHSDGGSETDESDQDDFWDRLRDWEHSRPVRPPGIGAFRPLIGDDKEKVDLQTAFKDTGLQVIVKLANIELTPEKPHYAGGSWHVEGQLNEHICATAIYYYSNDNITTNTLCFRQRLNTTCMGSQIDLGGVSCPQGRLLTFPNILQHRVSPFHLADPTKPGHRKILALFLVDPHIRITSTANVPPQREDWYEEAINVRRDVLGPRLPLELQNMVTEHLGDFPISMEEAKELRLELMKERSAVSDVRNELFSQGSFSLCEH</sequence>
<protein>
    <submittedName>
        <fullName evidence="4">Uncharacterized protein</fullName>
    </submittedName>
</protein>
<reference evidence="5" key="1">
    <citation type="journal article" date="2017" name="Genome Biol.">
        <title>Comparative genomics reveals high biological diversity and specific adaptations in the industrially and medically important fungal genus Aspergillus.</title>
        <authorList>
            <person name="de Vries R.P."/>
            <person name="Riley R."/>
            <person name="Wiebenga A."/>
            <person name="Aguilar-Osorio G."/>
            <person name="Amillis S."/>
            <person name="Uchima C.A."/>
            <person name="Anderluh G."/>
            <person name="Asadollahi M."/>
            <person name="Askin M."/>
            <person name="Barry K."/>
            <person name="Battaglia E."/>
            <person name="Bayram O."/>
            <person name="Benocci T."/>
            <person name="Braus-Stromeyer S.A."/>
            <person name="Caldana C."/>
            <person name="Canovas D."/>
            <person name="Cerqueira G.C."/>
            <person name="Chen F."/>
            <person name="Chen W."/>
            <person name="Choi C."/>
            <person name="Clum A."/>
            <person name="Dos Santos R.A."/>
            <person name="Damasio A.R."/>
            <person name="Diallinas G."/>
            <person name="Emri T."/>
            <person name="Fekete E."/>
            <person name="Flipphi M."/>
            <person name="Freyberg S."/>
            <person name="Gallo A."/>
            <person name="Gournas C."/>
            <person name="Habgood R."/>
            <person name="Hainaut M."/>
            <person name="Harispe M.L."/>
            <person name="Henrissat B."/>
            <person name="Hilden K.S."/>
            <person name="Hope R."/>
            <person name="Hossain A."/>
            <person name="Karabika E."/>
            <person name="Karaffa L."/>
            <person name="Karanyi Z."/>
            <person name="Krasevec N."/>
            <person name="Kuo A."/>
            <person name="Kusch H."/>
            <person name="LaButti K."/>
            <person name="Lagendijk E.L."/>
            <person name="Lapidus A."/>
            <person name="Levasseur A."/>
            <person name="Lindquist E."/>
            <person name="Lipzen A."/>
            <person name="Logrieco A.F."/>
            <person name="MacCabe A."/>
            <person name="Maekelae M.R."/>
            <person name="Malavazi I."/>
            <person name="Melin P."/>
            <person name="Meyer V."/>
            <person name="Mielnichuk N."/>
            <person name="Miskei M."/>
            <person name="Molnar A.P."/>
            <person name="Mule G."/>
            <person name="Ngan C.Y."/>
            <person name="Orejas M."/>
            <person name="Orosz E."/>
            <person name="Ouedraogo J.P."/>
            <person name="Overkamp K.M."/>
            <person name="Park H.-S."/>
            <person name="Perrone G."/>
            <person name="Piumi F."/>
            <person name="Punt P.J."/>
            <person name="Ram A.F."/>
            <person name="Ramon A."/>
            <person name="Rauscher S."/>
            <person name="Record E."/>
            <person name="Riano-Pachon D.M."/>
            <person name="Robert V."/>
            <person name="Roehrig J."/>
            <person name="Ruller R."/>
            <person name="Salamov A."/>
            <person name="Salih N.S."/>
            <person name="Samson R.A."/>
            <person name="Sandor E."/>
            <person name="Sanguinetti M."/>
            <person name="Schuetze T."/>
            <person name="Sepcic K."/>
            <person name="Shelest E."/>
            <person name="Sherlock G."/>
            <person name="Sophianopoulou V."/>
            <person name="Squina F.M."/>
            <person name="Sun H."/>
            <person name="Susca A."/>
            <person name="Todd R.B."/>
            <person name="Tsang A."/>
            <person name="Unkles S.E."/>
            <person name="van de Wiele N."/>
            <person name="van Rossen-Uffink D."/>
            <person name="Oliveira J.V."/>
            <person name="Vesth T.C."/>
            <person name="Visser J."/>
            <person name="Yu J.-H."/>
            <person name="Zhou M."/>
            <person name="Andersen M.R."/>
            <person name="Archer D.B."/>
            <person name="Baker S.E."/>
            <person name="Benoit I."/>
            <person name="Brakhage A.A."/>
            <person name="Braus G.H."/>
            <person name="Fischer R."/>
            <person name="Frisvad J.C."/>
            <person name="Goldman G.H."/>
            <person name="Houbraken J."/>
            <person name="Oakley B."/>
            <person name="Pocsi I."/>
            <person name="Scazzocchio C."/>
            <person name="Seiboth B."/>
            <person name="vanKuyk P.A."/>
            <person name="Wortman J."/>
            <person name="Dyer P.S."/>
            <person name="Grigoriev I.V."/>
        </authorList>
    </citation>
    <scope>NUCLEOTIDE SEQUENCE [LARGE SCALE GENOMIC DNA]</scope>
    <source>
        <strain evidence="5">DTO 134E9</strain>
    </source>
</reference>
<organism evidence="4 5">
    <name type="scientific">Aspergillus wentii DTO 134E9</name>
    <dbReference type="NCBI Taxonomy" id="1073089"/>
    <lineage>
        <taxon>Eukaryota</taxon>
        <taxon>Fungi</taxon>
        <taxon>Dikarya</taxon>
        <taxon>Ascomycota</taxon>
        <taxon>Pezizomycotina</taxon>
        <taxon>Eurotiomycetes</taxon>
        <taxon>Eurotiomycetidae</taxon>
        <taxon>Eurotiales</taxon>
        <taxon>Aspergillaceae</taxon>
        <taxon>Aspergillus</taxon>
        <taxon>Aspergillus subgen. Cremei</taxon>
    </lineage>
</organism>
<accession>A0A1L9RF05</accession>
<dbReference type="GeneID" id="63754428"/>
<evidence type="ECO:0000256" key="1">
    <source>
        <dbReference type="SAM" id="MobiDB-lite"/>
    </source>
</evidence>
<dbReference type="InterPro" id="IPR049207">
    <property type="entry name" value="DUF4246_N"/>
</dbReference>
<feature type="domain" description="DUF4246" evidence="2">
    <location>
        <begin position="93"/>
        <end position="509"/>
    </location>
</feature>
<keyword evidence="5" id="KW-1185">Reference proteome</keyword>
<dbReference type="AlphaFoldDB" id="A0A1L9RF05"/>
<evidence type="ECO:0000313" key="4">
    <source>
        <dbReference type="EMBL" id="OJJ33502.1"/>
    </source>
</evidence>
<dbReference type="PANTHER" id="PTHR33119">
    <property type="entry name" value="IFI3P"/>
    <property type="match status" value="1"/>
</dbReference>
<proteinExistence type="predicted"/>
<dbReference type="STRING" id="1073089.A0A1L9RF05"/>
<evidence type="ECO:0000259" key="2">
    <source>
        <dbReference type="Pfam" id="PF14033"/>
    </source>
</evidence>